<feature type="chain" id="PRO_5028884884" description="alpha,alpha-trehalase" evidence="10">
    <location>
        <begin position="19"/>
        <end position="1069"/>
    </location>
</feature>
<dbReference type="GO" id="GO:0005993">
    <property type="term" value="P:trehalose catabolic process"/>
    <property type="evidence" value="ECO:0007669"/>
    <property type="project" value="TreeGrafter"/>
</dbReference>
<evidence type="ECO:0000256" key="10">
    <source>
        <dbReference type="SAM" id="SignalP"/>
    </source>
</evidence>
<dbReference type="KEGG" id="zmk:HG535_0E04170"/>
<evidence type="ECO:0000256" key="9">
    <source>
        <dbReference type="ARBA" id="ARBA00023180"/>
    </source>
</evidence>
<feature type="signal peptide" evidence="10">
    <location>
        <begin position="1"/>
        <end position="18"/>
    </location>
</feature>
<keyword evidence="8" id="KW-0812">Transmembrane</keyword>
<evidence type="ECO:0000256" key="5">
    <source>
        <dbReference type="ARBA" id="ARBA00012757"/>
    </source>
</evidence>
<feature type="domain" description="Glycoside hydrolase family 65 N-terminal" evidence="12">
    <location>
        <begin position="76"/>
        <end position="348"/>
    </location>
</feature>
<comment type="subcellular location">
    <subcellularLocation>
        <location evidence="3">Membrane</location>
        <topology evidence="3">Single-pass type II membrane protein</topology>
    </subcellularLocation>
    <subcellularLocation>
        <location evidence="2">Periplasm</location>
    </subcellularLocation>
</comment>
<dbReference type="FunFam" id="1.50.10.10:FF:000032">
    <property type="entry name" value="Vacuolar acid trehalase"/>
    <property type="match status" value="1"/>
</dbReference>
<evidence type="ECO:0000256" key="1">
    <source>
        <dbReference type="ARBA" id="ARBA00001576"/>
    </source>
</evidence>
<evidence type="ECO:0000256" key="2">
    <source>
        <dbReference type="ARBA" id="ARBA00004418"/>
    </source>
</evidence>
<dbReference type="Gene3D" id="2.70.98.40">
    <property type="entry name" value="Glycoside hydrolase, family 65, N-terminal domain"/>
    <property type="match status" value="1"/>
</dbReference>
<keyword evidence="8" id="KW-0735">Signal-anchor</keyword>
<dbReference type="SUPFAM" id="SSF48208">
    <property type="entry name" value="Six-hairpin glycosidases"/>
    <property type="match status" value="1"/>
</dbReference>
<evidence type="ECO:0000256" key="4">
    <source>
        <dbReference type="ARBA" id="ARBA00006768"/>
    </source>
</evidence>
<dbReference type="InterPro" id="IPR005195">
    <property type="entry name" value="Glyco_hydro_65_M"/>
</dbReference>
<dbReference type="Pfam" id="PF03636">
    <property type="entry name" value="Glyco_hydro_65N"/>
    <property type="match status" value="1"/>
</dbReference>
<dbReference type="GO" id="GO:0009277">
    <property type="term" value="C:fungal-type cell wall"/>
    <property type="evidence" value="ECO:0007669"/>
    <property type="project" value="TreeGrafter"/>
</dbReference>
<keyword evidence="10" id="KW-0732">Signal</keyword>
<dbReference type="InterPro" id="IPR008928">
    <property type="entry name" value="6-hairpin_glycosidase_sf"/>
</dbReference>
<evidence type="ECO:0000259" key="12">
    <source>
        <dbReference type="Pfam" id="PF03636"/>
    </source>
</evidence>
<evidence type="ECO:0000313" key="13">
    <source>
        <dbReference type="EMBL" id="QLG73333.1"/>
    </source>
</evidence>
<dbReference type="RefSeq" id="XP_037145060.1">
    <property type="nucleotide sequence ID" value="XM_037289165.1"/>
</dbReference>
<comment type="catalytic activity">
    <reaction evidence="1">
        <text>alpha,alpha-trehalose + H2O = alpha-D-glucose + beta-D-glucose</text>
        <dbReference type="Rhea" id="RHEA:32675"/>
        <dbReference type="ChEBI" id="CHEBI:15377"/>
        <dbReference type="ChEBI" id="CHEBI:15903"/>
        <dbReference type="ChEBI" id="CHEBI:16551"/>
        <dbReference type="ChEBI" id="CHEBI:17925"/>
        <dbReference type="EC" id="3.2.1.28"/>
    </reaction>
</comment>
<reference evidence="13 14" key="1">
    <citation type="submission" date="2020-07" db="EMBL/GenBank/DDBJ databases">
        <title>The yeast mating-type switching endonuclease HO is a domesticated member of an unorthodox homing genetic element family.</title>
        <authorList>
            <person name="Coughlan A.Y."/>
            <person name="Lombardi L."/>
            <person name="Braun-Galleani S."/>
            <person name="Martos A.R."/>
            <person name="Galeote V."/>
            <person name="Bigey F."/>
            <person name="Dequin S."/>
            <person name="Byrne K.P."/>
            <person name="Wolfe K.H."/>
        </authorList>
    </citation>
    <scope>NUCLEOTIDE SEQUENCE [LARGE SCALE GENOMIC DNA]</scope>
    <source>
        <strain evidence="13 14">NRRL Y-6702</strain>
    </source>
</reference>
<keyword evidence="9" id="KW-0325">Glycoprotein</keyword>
<dbReference type="Pfam" id="PF03632">
    <property type="entry name" value="Glyco_hydro_65m"/>
    <property type="match status" value="1"/>
</dbReference>
<dbReference type="GO" id="GO:0015976">
    <property type="term" value="P:carbon utilization"/>
    <property type="evidence" value="ECO:0007669"/>
    <property type="project" value="UniProtKB-ARBA"/>
</dbReference>
<dbReference type="Gene3D" id="1.50.10.10">
    <property type="match status" value="1"/>
</dbReference>
<dbReference type="AlphaFoldDB" id="A0A7H9B4G1"/>
<proteinExistence type="inferred from homology"/>
<feature type="domain" description="Glycoside hydrolase family 65 central catalytic" evidence="11">
    <location>
        <begin position="409"/>
        <end position="621"/>
    </location>
</feature>
<keyword evidence="7" id="KW-0378">Hydrolase</keyword>
<dbReference type="OrthoDB" id="200349at2759"/>
<evidence type="ECO:0000256" key="3">
    <source>
        <dbReference type="ARBA" id="ARBA00004606"/>
    </source>
</evidence>
<sequence length="1069" mass="118697">MSLQLGLVLVAYWALVAADGAEAGGDFNAVFASVFETVGASGSSGSEAKKLYLHLKDDDGTFYENGTLGSRVFCQNTYTRQPYVANGYIGARIPNVGLGFSLDTFNMWSDPEVPGSLNNGWPLREQRYSGAYVSDFYCLQEKLNSTNFPELDEHGYTTVISSIPQWTNLQFSIQNGSRWFNATEVQVEDATSYSQNLSLKDGIVATELDWLGGLLTVRSEIICHKKIMPLAIISLSIKLNSDLLIDADELDIEIHDILDFNTSRRTVLRDSGFDEKNQGIHLTVEPENVPYSDTVIYSTASVEHGEELFIPNIKLSTNEKVAQSCKVKLSFDNPSLTIRKYVGVVSSEYFSGYQKNISNLDFAKQIAIQSKGHYDDLLSAHRNAWAQLYDGAQIEIPSDDFLEMTARSSMYHLLANTRTANISDARGLPVPVSGLSADSYGGMVFWDSDIWMQPALLPFAPKVALQISNYRNVTQHEAVSNARRNGFPGAVYPWTSGRFANCTSTGPCFDYEYHVNIDIALASFQVYLHGAKGIDDDYLRYTTWPIIKNAAVFFASFVKYNETLDIYETHNLTDPDEFANHISNGAFTNAGIKMLLKWATEIGLHLEEDIDEKWIDVSQKICIPKAPSNITLEYSGMNSSVESKQADVVLLIYPLNYIDKEWHKNSIKDLYFYSERQSASGPAMTSPVYASAAAALLDYGSSSQSHLYKSVQPFLRGPFAQFSEQANDDFLTNGLTQPAFPFLTANGGFLQSILYGLTGIRFSYAIDPKTKKITRKLKFVPTDLPLLPGGIAIKNFKYMNQVLDIIIDDCHGTIFHKMGDTPITVEAPEKTAVTDKEYKAYSFSSAQNSNLDSYMHTLYPGEKLILPLLKPMKNIDGNIVESKEAANLTEGVPGDVAYSAFDGNNYTHWQSFRKNETAILMIDLGKNNPQIIKSGSILWGQNPARNISIAVLPGIFELNNLINEKLHDKAALLKECIKASEGNCRLNLSFVPVLQDLKIKPSEQFLNSTDINLLPGNSTEFTIDEKHVNHTDSHGGSMLTRFVVFSMEGAYGDESDSQGATLKELVLRS</sequence>
<protein>
    <recommendedName>
        <fullName evidence="5">alpha,alpha-trehalase</fullName>
        <ecNumber evidence="5">3.2.1.28</ecNumber>
    </recommendedName>
</protein>
<evidence type="ECO:0000256" key="7">
    <source>
        <dbReference type="ARBA" id="ARBA00022801"/>
    </source>
</evidence>
<dbReference type="GeneID" id="59237075"/>
<dbReference type="EMBL" id="CP058608">
    <property type="protein sequence ID" value="QLG73333.1"/>
    <property type="molecule type" value="Genomic_DNA"/>
</dbReference>
<accession>A0A7H9B4G1</accession>
<evidence type="ECO:0000256" key="8">
    <source>
        <dbReference type="ARBA" id="ARBA00022968"/>
    </source>
</evidence>
<evidence type="ECO:0000256" key="6">
    <source>
        <dbReference type="ARBA" id="ARBA00022764"/>
    </source>
</evidence>
<dbReference type="InterPro" id="IPR037018">
    <property type="entry name" value="GH65_N"/>
</dbReference>
<dbReference type="EC" id="3.2.1.28" evidence="5"/>
<dbReference type="GO" id="GO:0004555">
    <property type="term" value="F:alpha,alpha-trehalase activity"/>
    <property type="evidence" value="ECO:0007669"/>
    <property type="project" value="UniProtKB-EC"/>
</dbReference>
<dbReference type="InterPro" id="IPR005196">
    <property type="entry name" value="Glyco_hydro_65_N"/>
</dbReference>
<dbReference type="GO" id="GO:0016020">
    <property type="term" value="C:membrane"/>
    <property type="evidence" value="ECO:0007669"/>
    <property type="project" value="UniProtKB-SubCell"/>
</dbReference>
<keyword evidence="6" id="KW-0574">Periplasm</keyword>
<dbReference type="PANTHER" id="PTHR11051:SF8">
    <property type="entry name" value="PROTEIN-GLUCOSYLGALACTOSYLHYDROXYLYSINE GLUCOSIDASE"/>
    <property type="match status" value="1"/>
</dbReference>
<dbReference type="PANTHER" id="PTHR11051">
    <property type="entry name" value="GLYCOSYL HYDROLASE-RELATED"/>
    <property type="match status" value="1"/>
</dbReference>
<dbReference type="InterPro" id="IPR012341">
    <property type="entry name" value="6hp_glycosidase-like_sf"/>
</dbReference>
<name>A0A7H9B4G1_ZYGMR</name>
<dbReference type="GO" id="GO:0042597">
    <property type="term" value="C:periplasmic space"/>
    <property type="evidence" value="ECO:0007669"/>
    <property type="project" value="UniProtKB-SubCell"/>
</dbReference>
<gene>
    <name evidence="13" type="ORF">HG535_0E04170</name>
</gene>
<comment type="similarity">
    <text evidence="4">Belongs to the glycosyl hydrolase 65 family.</text>
</comment>
<organism evidence="13 14">
    <name type="scientific">Zygotorulaspora mrakii</name>
    <name type="common">Zygosaccharomyces mrakii</name>
    <dbReference type="NCBI Taxonomy" id="42260"/>
    <lineage>
        <taxon>Eukaryota</taxon>
        <taxon>Fungi</taxon>
        <taxon>Dikarya</taxon>
        <taxon>Ascomycota</taxon>
        <taxon>Saccharomycotina</taxon>
        <taxon>Saccharomycetes</taxon>
        <taxon>Saccharomycetales</taxon>
        <taxon>Saccharomycetaceae</taxon>
        <taxon>Zygotorulaspora</taxon>
    </lineage>
</organism>
<keyword evidence="14" id="KW-1185">Reference proteome</keyword>
<evidence type="ECO:0000313" key="14">
    <source>
        <dbReference type="Proteomes" id="UP000509704"/>
    </source>
</evidence>
<dbReference type="Proteomes" id="UP000509704">
    <property type="component" value="Chromosome 5"/>
</dbReference>
<evidence type="ECO:0000259" key="11">
    <source>
        <dbReference type="Pfam" id="PF03632"/>
    </source>
</evidence>